<keyword evidence="2" id="KW-1185">Reference proteome</keyword>
<protein>
    <submittedName>
        <fullName evidence="1">Uncharacterized protein</fullName>
    </submittedName>
</protein>
<gene>
    <name evidence="1" type="ORF">SCLCIDRAFT_10479</name>
</gene>
<dbReference type="Proteomes" id="UP000053989">
    <property type="component" value="Unassembled WGS sequence"/>
</dbReference>
<dbReference type="AlphaFoldDB" id="A0A0C2ZYA2"/>
<dbReference type="InParanoid" id="A0A0C2ZYA2"/>
<dbReference type="EMBL" id="KN822101">
    <property type="protein sequence ID" value="KIM57437.1"/>
    <property type="molecule type" value="Genomic_DNA"/>
</dbReference>
<reference evidence="2" key="2">
    <citation type="submission" date="2015-01" db="EMBL/GenBank/DDBJ databases">
        <title>Evolutionary Origins and Diversification of the Mycorrhizal Mutualists.</title>
        <authorList>
            <consortium name="DOE Joint Genome Institute"/>
            <consortium name="Mycorrhizal Genomics Consortium"/>
            <person name="Kohler A."/>
            <person name="Kuo A."/>
            <person name="Nagy L.G."/>
            <person name="Floudas D."/>
            <person name="Copeland A."/>
            <person name="Barry K.W."/>
            <person name="Cichocki N."/>
            <person name="Veneault-Fourrey C."/>
            <person name="LaButti K."/>
            <person name="Lindquist E.A."/>
            <person name="Lipzen A."/>
            <person name="Lundell T."/>
            <person name="Morin E."/>
            <person name="Murat C."/>
            <person name="Riley R."/>
            <person name="Ohm R."/>
            <person name="Sun H."/>
            <person name="Tunlid A."/>
            <person name="Henrissat B."/>
            <person name="Grigoriev I.V."/>
            <person name="Hibbett D.S."/>
            <person name="Martin F."/>
        </authorList>
    </citation>
    <scope>NUCLEOTIDE SEQUENCE [LARGE SCALE GENOMIC DNA]</scope>
    <source>
        <strain evidence="2">Foug A</strain>
    </source>
</reference>
<name>A0A0C2ZYA2_9AGAM</name>
<evidence type="ECO:0000313" key="1">
    <source>
        <dbReference type="EMBL" id="KIM57437.1"/>
    </source>
</evidence>
<dbReference type="HOGENOM" id="CLU_1200418_0_0_1"/>
<accession>A0A0C2ZYA2</accession>
<organism evidence="1 2">
    <name type="scientific">Scleroderma citrinum Foug A</name>
    <dbReference type="NCBI Taxonomy" id="1036808"/>
    <lineage>
        <taxon>Eukaryota</taxon>
        <taxon>Fungi</taxon>
        <taxon>Dikarya</taxon>
        <taxon>Basidiomycota</taxon>
        <taxon>Agaricomycotina</taxon>
        <taxon>Agaricomycetes</taxon>
        <taxon>Agaricomycetidae</taxon>
        <taxon>Boletales</taxon>
        <taxon>Sclerodermatineae</taxon>
        <taxon>Sclerodermataceae</taxon>
        <taxon>Scleroderma</taxon>
    </lineage>
</organism>
<sequence>MPRNRAIFFHSSALFTEYSPNAERLYSPSGHGTLHRGRVWATLGDAARGLSHVLPSRSELGSRWDTYINPRTYEGIVDHPSANDTPILMDVLYLLGSLQWIEYPDTRFQLQSIDLATFLRCLPPDWVSDREVLGVVFAFICKQTTESQWSSIWARHHCVNVRTPSSQIKYRLTLTYTCLAHHWPQTTDETRMEVFLTYLPLPMSRNLTLDSRERTPPSIVKMPSFEAMLGL</sequence>
<evidence type="ECO:0000313" key="2">
    <source>
        <dbReference type="Proteomes" id="UP000053989"/>
    </source>
</evidence>
<proteinExistence type="predicted"/>
<reference evidence="1 2" key="1">
    <citation type="submission" date="2014-04" db="EMBL/GenBank/DDBJ databases">
        <authorList>
            <consortium name="DOE Joint Genome Institute"/>
            <person name="Kuo A."/>
            <person name="Kohler A."/>
            <person name="Nagy L.G."/>
            <person name="Floudas D."/>
            <person name="Copeland A."/>
            <person name="Barry K.W."/>
            <person name="Cichocki N."/>
            <person name="Veneault-Fourrey C."/>
            <person name="LaButti K."/>
            <person name="Lindquist E.A."/>
            <person name="Lipzen A."/>
            <person name="Lundell T."/>
            <person name="Morin E."/>
            <person name="Murat C."/>
            <person name="Sun H."/>
            <person name="Tunlid A."/>
            <person name="Henrissat B."/>
            <person name="Grigoriev I.V."/>
            <person name="Hibbett D.S."/>
            <person name="Martin F."/>
            <person name="Nordberg H.P."/>
            <person name="Cantor M.N."/>
            <person name="Hua S.X."/>
        </authorList>
    </citation>
    <scope>NUCLEOTIDE SEQUENCE [LARGE SCALE GENOMIC DNA]</scope>
    <source>
        <strain evidence="1 2">Foug A</strain>
    </source>
</reference>